<comment type="caution">
    <text evidence="1">The sequence shown here is derived from an EMBL/GenBank/DDBJ whole genome shotgun (WGS) entry which is preliminary data.</text>
</comment>
<accession>A0AAD8UDG3</accession>
<protein>
    <submittedName>
        <fullName evidence="1">Uncharacterized protein</fullName>
    </submittedName>
</protein>
<sequence>MSFRSLIPTGPKATWLMFFFPQESARCCRRVDCDITNSRRPAASRIVSEPIVSLIHCPTLCTCCIQKCRQTYVGYATPRYEPSGVCQLQMPRDGAALGDFRAIHICKTLGDQSDHGGFSSNCFHPRIVGSWEGRGELTVGACTQPPQRVPGGSWSLGAVCCSIFATSTALALHAGRLRTHCRSGQLCKHGIPRELIRPFLLLACLSRR</sequence>
<dbReference type="GeneID" id="85385812"/>
<dbReference type="RefSeq" id="XP_060360992.1">
    <property type="nucleotide sequence ID" value="XM_060501913.1"/>
</dbReference>
<keyword evidence="2" id="KW-1185">Reference proteome</keyword>
<dbReference type="Proteomes" id="UP001244207">
    <property type="component" value="Unassembled WGS sequence"/>
</dbReference>
<dbReference type="EMBL" id="JAHMHS010000106">
    <property type="protein sequence ID" value="KAK1717505.1"/>
    <property type="molecule type" value="Genomic_DNA"/>
</dbReference>
<reference evidence="1" key="1">
    <citation type="submission" date="2021-12" db="EMBL/GenBank/DDBJ databases">
        <title>Comparative genomics, transcriptomics and evolutionary studies reveal genomic signatures of adaptation to plant cell wall in hemibiotrophic fungi.</title>
        <authorList>
            <consortium name="DOE Joint Genome Institute"/>
            <person name="Baroncelli R."/>
            <person name="Diaz J.F."/>
            <person name="Benocci T."/>
            <person name="Peng M."/>
            <person name="Battaglia E."/>
            <person name="Haridas S."/>
            <person name="Andreopoulos W."/>
            <person name="Labutti K."/>
            <person name="Pangilinan J."/>
            <person name="Floch G.L."/>
            <person name="Makela M.R."/>
            <person name="Henrissat B."/>
            <person name="Grigoriev I.V."/>
            <person name="Crouch J.A."/>
            <person name="De Vries R.P."/>
            <person name="Sukno S.A."/>
            <person name="Thon M.R."/>
        </authorList>
    </citation>
    <scope>NUCLEOTIDE SEQUENCE</scope>
    <source>
        <strain evidence="1">CBS 112980</strain>
    </source>
</reference>
<evidence type="ECO:0000313" key="2">
    <source>
        <dbReference type="Proteomes" id="UP001244207"/>
    </source>
</evidence>
<dbReference type="AlphaFoldDB" id="A0AAD8UDG3"/>
<organism evidence="1 2">
    <name type="scientific">Glomerella acutata</name>
    <name type="common">Colletotrichum acutatum</name>
    <dbReference type="NCBI Taxonomy" id="27357"/>
    <lineage>
        <taxon>Eukaryota</taxon>
        <taxon>Fungi</taxon>
        <taxon>Dikarya</taxon>
        <taxon>Ascomycota</taxon>
        <taxon>Pezizomycotina</taxon>
        <taxon>Sordariomycetes</taxon>
        <taxon>Hypocreomycetidae</taxon>
        <taxon>Glomerellales</taxon>
        <taxon>Glomerellaceae</taxon>
        <taxon>Colletotrichum</taxon>
        <taxon>Colletotrichum acutatum species complex</taxon>
    </lineage>
</organism>
<proteinExistence type="predicted"/>
<gene>
    <name evidence="1" type="ORF">BDZ83DRAFT_24758</name>
</gene>
<evidence type="ECO:0000313" key="1">
    <source>
        <dbReference type="EMBL" id="KAK1717505.1"/>
    </source>
</evidence>
<name>A0AAD8UDG3_GLOAC</name>